<protein>
    <recommendedName>
        <fullName evidence="2">DUF6705 domain-containing protein</fullName>
    </recommendedName>
</protein>
<dbReference type="RefSeq" id="WP_248755403.1">
    <property type="nucleotide sequence ID" value="NZ_CP101751.1"/>
</dbReference>
<keyword evidence="4" id="KW-1185">Reference proteome</keyword>
<proteinExistence type="predicted"/>
<keyword evidence="1" id="KW-0732">Signal</keyword>
<name>A0ABY5ISD7_9FLAO</name>
<feature type="signal peptide" evidence="1">
    <location>
        <begin position="1"/>
        <end position="18"/>
    </location>
</feature>
<accession>A0ABY5ISD7</accession>
<feature type="chain" id="PRO_5047194072" description="DUF6705 domain-containing protein" evidence="1">
    <location>
        <begin position="19"/>
        <end position="202"/>
    </location>
</feature>
<evidence type="ECO:0000256" key="1">
    <source>
        <dbReference type="SAM" id="SignalP"/>
    </source>
</evidence>
<dbReference type="InterPro" id="IPR046551">
    <property type="entry name" value="DUF6705"/>
</dbReference>
<evidence type="ECO:0000313" key="4">
    <source>
        <dbReference type="Proteomes" id="UP001059844"/>
    </source>
</evidence>
<dbReference type="Proteomes" id="UP001059844">
    <property type="component" value="Chromosome"/>
</dbReference>
<evidence type="ECO:0000259" key="2">
    <source>
        <dbReference type="Pfam" id="PF20448"/>
    </source>
</evidence>
<evidence type="ECO:0000313" key="3">
    <source>
        <dbReference type="EMBL" id="UUC45766.1"/>
    </source>
</evidence>
<gene>
    <name evidence="3" type="ORF">NOX80_00805</name>
</gene>
<organism evidence="3 4">
    <name type="scientific">Flavobacterium cerinum</name>
    <dbReference type="NCBI Taxonomy" id="2502784"/>
    <lineage>
        <taxon>Bacteria</taxon>
        <taxon>Pseudomonadati</taxon>
        <taxon>Bacteroidota</taxon>
        <taxon>Flavobacteriia</taxon>
        <taxon>Flavobacteriales</taxon>
        <taxon>Flavobacteriaceae</taxon>
        <taxon>Flavobacterium</taxon>
    </lineage>
</organism>
<feature type="domain" description="DUF6705" evidence="2">
    <location>
        <begin position="2"/>
        <end position="201"/>
    </location>
</feature>
<sequence length="202" mass="23272">MKIILKFFLLVACLSCKAQVIVPIASDSDAAYGNNTYNKDVDNDFAKYIGTWKYQNGNTSLTISFAKKTFEYFEYKNYYQDLLIGEYKYISNGTEIINTLSLLADNSLSGDDHNISGNLIWKKNTYPVCNDCTQNERRIKLSFYDPDRRYLSSSIILRYKNDNGTEKIIVKIYKSDNSIMQPDGSPDEMRLPYGEYILTKQP</sequence>
<reference evidence="3" key="1">
    <citation type="submission" date="2022-07" db="EMBL/GenBank/DDBJ databases">
        <title>Isolation, identification, and degradation of a PFOSA degrading strain from sewage treatment plant.</title>
        <authorList>
            <person name="Zhang L."/>
            <person name="Huo Y."/>
        </authorList>
    </citation>
    <scope>NUCLEOTIDE SEQUENCE</scope>
    <source>
        <strain evidence="3">C1</strain>
    </source>
</reference>
<dbReference type="Pfam" id="PF20448">
    <property type="entry name" value="DUF6705"/>
    <property type="match status" value="1"/>
</dbReference>
<dbReference type="EMBL" id="CP101751">
    <property type="protein sequence ID" value="UUC45766.1"/>
    <property type="molecule type" value="Genomic_DNA"/>
</dbReference>